<dbReference type="SUPFAM" id="SSF141086">
    <property type="entry name" value="Agglutinin HPA-like"/>
    <property type="match status" value="1"/>
</dbReference>
<dbReference type="RefSeq" id="XP_013400203.1">
    <property type="nucleotide sequence ID" value="XM_013544749.1"/>
</dbReference>
<evidence type="ECO:0000313" key="3">
    <source>
        <dbReference type="Proteomes" id="UP000085678"/>
    </source>
</evidence>
<dbReference type="GeneID" id="106166258"/>
<dbReference type="InterPro" id="IPR019019">
    <property type="entry name" value="H-type_lectin_domain"/>
</dbReference>
<feature type="signal peptide" evidence="1">
    <location>
        <begin position="1"/>
        <end position="22"/>
    </location>
</feature>
<feature type="domain" description="H-type lectin" evidence="2">
    <location>
        <begin position="47"/>
        <end position="111"/>
    </location>
</feature>
<evidence type="ECO:0000256" key="1">
    <source>
        <dbReference type="SAM" id="SignalP"/>
    </source>
</evidence>
<keyword evidence="1" id="KW-0732">Signal</keyword>
<accession>A0A1S3IQ57</accession>
<proteinExistence type="predicted"/>
<dbReference type="AlphaFoldDB" id="A0A1S3IQ57"/>
<dbReference type="Proteomes" id="UP000085678">
    <property type="component" value="Unplaced"/>
</dbReference>
<dbReference type="KEGG" id="lak:106166258"/>
<keyword evidence="3" id="KW-1185">Reference proteome</keyword>
<protein>
    <submittedName>
        <fullName evidence="4">Uncharacterized protein LOC106166258</fullName>
    </submittedName>
</protein>
<dbReference type="OrthoDB" id="6109395at2759"/>
<sequence length="113" mass="12864">MTPRILLGCLLVVLLLPASIDAWCLSGVVSSDYCKRGSSERCQSQVKYVRFNQRFRKTPVVMTAISAFDIWRRANSRLTVYPSSISTHGFNMNMKTWGNTHLYRVSVSWIACL</sequence>
<feature type="chain" id="PRO_5010291723" evidence="1">
    <location>
        <begin position="23"/>
        <end position="113"/>
    </location>
</feature>
<dbReference type="InterPro" id="IPR037221">
    <property type="entry name" value="H-type_lectin_dom_sf"/>
</dbReference>
<name>A0A1S3IQ57_LINAN</name>
<dbReference type="GO" id="GO:0030246">
    <property type="term" value="F:carbohydrate binding"/>
    <property type="evidence" value="ECO:0007669"/>
    <property type="project" value="InterPro"/>
</dbReference>
<gene>
    <name evidence="4" type="primary">LOC106166258</name>
</gene>
<evidence type="ECO:0000313" key="4">
    <source>
        <dbReference type="RefSeq" id="XP_013400203.1"/>
    </source>
</evidence>
<dbReference type="Pfam" id="PF09458">
    <property type="entry name" value="H_lectin"/>
    <property type="match status" value="1"/>
</dbReference>
<dbReference type="Gene3D" id="2.60.40.2080">
    <property type="match status" value="1"/>
</dbReference>
<organism evidence="3 4">
    <name type="scientific">Lingula anatina</name>
    <name type="common">Brachiopod</name>
    <name type="synonym">Lingula unguis</name>
    <dbReference type="NCBI Taxonomy" id="7574"/>
    <lineage>
        <taxon>Eukaryota</taxon>
        <taxon>Metazoa</taxon>
        <taxon>Spiralia</taxon>
        <taxon>Lophotrochozoa</taxon>
        <taxon>Brachiopoda</taxon>
        <taxon>Linguliformea</taxon>
        <taxon>Lingulata</taxon>
        <taxon>Lingulida</taxon>
        <taxon>Linguloidea</taxon>
        <taxon>Lingulidae</taxon>
        <taxon>Lingula</taxon>
    </lineage>
</organism>
<reference evidence="4" key="1">
    <citation type="submission" date="2025-08" db="UniProtKB">
        <authorList>
            <consortium name="RefSeq"/>
        </authorList>
    </citation>
    <scope>IDENTIFICATION</scope>
    <source>
        <tissue evidence="4">Gonads</tissue>
    </source>
</reference>
<evidence type="ECO:0000259" key="2">
    <source>
        <dbReference type="Pfam" id="PF09458"/>
    </source>
</evidence>
<dbReference type="InParanoid" id="A0A1S3IQ57"/>
<dbReference type="GO" id="GO:0007155">
    <property type="term" value="P:cell adhesion"/>
    <property type="evidence" value="ECO:0007669"/>
    <property type="project" value="InterPro"/>
</dbReference>